<comment type="function">
    <text evidence="12">Catalyzes the synthesis of D-serine from L-serine. D-serine is a key coagonist with glutamate at NMDA receptors. Has dehydratase activity towards both L-serine and D-serine.</text>
</comment>
<dbReference type="GO" id="GO:0003941">
    <property type="term" value="F:L-serine ammonia-lyase activity"/>
    <property type="evidence" value="ECO:0007669"/>
    <property type="project" value="TreeGrafter"/>
</dbReference>
<dbReference type="AlphaFoldDB" id="A0A0C3QN67"/>
<dbReference type="STRING" id="1051891.A0A0C3QN67"/>
<comment type="catalytic activity">
    <reaction evidence="11">
        <text>L-serine = D-serine</text>
        <dbReference type="Rhea" id="RHEA:10980"/>
        <dbReference type="ChEBI" id="CHEBI:33384"/>
        <dbReference type="ChEBI" id="CHEBI:35247"/>
        <dbReference type="EC" id="5.1.1.18"/>
    </reaction>
</comment>
<dbReference type="GO" id="GO:0018114">
    <property type="term" value="F:threonine racemase activity"/>
    <property type="evidence" value="ECO:0007669"/>
    <property type="project" value="TreeGrafter"/>
</dbReference>
<name>A0A0C3QN67_9AGAM</name>
<comment type="similarity">
    <text evidence="5">Belongs to the serine/threonine dehydratase family.</text>
</comment>
<dbReference type="InterPro" id="IPR001926">
    <property type="entry name" value="TrpB-like_PALP"/>
</dbReference>
<evidence type="ECO:0000256" key="7">
    <source>
        <dbReference type="ARBA" id="ARBA00022898"/>
    </source>
</evidence>
<comment type="cofactor">
    <cofactor evidence="4">
        <name>Mg(2+)</name>
        <dbReference type="ChEBI" id="CHEBI:18420"/>
    </cofactor>
</comment>
<comment type="catalytic activity">
    <reaction evidence="10">
        <text>D-serine = pyruvate + NH4(+)</text>
        <dbReference type="Rhea" id="RHEA:13977"/>
        <dbReference type="ChEBI" id="CHEBI:15361"/>
        <dbReference type="ChEBI" id="CHEBI:28938"/>
        <dbReference type="ChEBI" id="CHEBI:35247"/>
        <dbReference type="EC" id="4.3.1.18"/>
    </reaction>
</comment>
<evidence type="ECO:0000313" key="19">
    <source>
        <dbReference type="EMBL" id="KIO28449.1"/>
    </source>
</evidence>
<sequence length="354" mass="37747">MSIVQLKDVEDARKRIQAFAHKTPALTSSTLDGMVSEKLGVEAHLIFKCENFQKVGAFKFRGATNSIKSLLAEYEGTGKKPVVITHSSGNHAQALALAAREQGVICHVIMPNNAPSVKKAAVRGYGGVVTECEPTLQAREDTTAQVTEQLIAQDPNSVVEFISPYNDVRVIAGQGTLALEVLEQAEELGKPLDVLITPVGGGGMLSGCAVAVKGSKPTIRVIGAEPKGADDAYRSFYSKQFVPSVNPTTIADGLLTSLGSNTFPLILEYVDAIHTVSEQDIIRATKLVYERMKIVIEPSAAVPLAVALYSPEFAEWVKSIPARPGLNIGIVFSGGNADIVKLSKSFAQLETTTE</sequence>
<evidence type="ECO:0000256" key="16">
    <source>
        <dbReference type="ARBA" id="ARBA00081060"/>
    </source>
</evidence>
<dbReference type="PROSITE" id="PS00165">
    <property type="entry name" value="DEHYDRATASE_SER_THR"/>
    <property type="match status" value="1"/>
</dbReference>
<dbReference type="EC" id="5.1.1.18" evidence="13"/>
<proteinExistence type="inferred from homology"/>
<accession>A0A0C3QN67</accession>
<evidence type="ECO:0000256" key="13">
    <source>
        <dbReference type="ARBA" id="ARBA00066592"/>
    </source>
</evidence>
<dbReference type="Proteomes" id="UP000054248">
    <property type="component" value="Unassembled WGS sequence"/>
</dbReference>
<evidence type="ECO:0000256" key="1">
    <source>
        <dbReference type="ARBA" id="ARBA00001913"/>
    </source>
</evidence>
<dbReference type="HOGENOM" id="CLU_021152_4_2_1"/>
<dbReference type="GO" id="GO:0008721">
    <property type="term" value="F:D-serine ammonia-lyase activity"/>
    <property type="evidence" value="ECO:0007669"/>
    <property type="project" value="UniProtKB-EC"/>
</dbReference>
<evidence type="ECO:0000256" key="15">
    <source>
        <dbReference type="ARBA" id="ARBA00076108"/>
    </source>
</evidence>
<dbReference type="Pfam" id="PF00291">
    <property type="entry name" value="PALP"/>
    <property type="match status" value="1"/>
</dbReference>
<dbReference type="GO" id="GO:0005524">
    <property type="term" value="F:ATP binding"/>
    <property type="evidence" value="ECO:0007669"/>
    <property type="project" value="TreeGrafter"/>
</dbReference>
<dbReference type="FunFam" id="3.40.50.1100:FF:000041">
    <property type="entry name" value="Threonine ammonia-lyase, variant"/>
    <property type="match status" value="1"/>
</dbReference>
<dbReference type="SUPFAM" id="SSF53686">
    <property type="entry name" value="Tryptophan synthase beta subunit-like PLP-dependent enzymes"/>
    <property type="match status" value="1"/>
</dbReference>
<dbReference type="GO" id="GO:0006563">
    <property type="term" value="P:L-serine metabolic process"/>
    <property type="evidence" value="ECO:0007669"/>
    <property type="project" value="UniProtKB-ARBA"/>
</dbReference>
<dbReference type="GO" id="GO:0070179">
    <property type="term" value="P:D-serine biosynthetic process"/>
    <property type="evidence" value="ECO:0007669"/>
    <property type="project" value="TreeGrafter"/>
</dbReference>
<evidence type="ECO:0000256" key="6">
    <source>
        <dbReference type="ARBA" id="ARBA00022842"/>
    </source>
</evidence>
<dbReference type="InterPro" id="IPR036052">
    <property type="entry name" value="TrpB-like_PALP_sf"/>
</dbReference>
<dbReference type="GO" id="GO:0000287">
    <property type="term" value="F:magnesium ion binding"/>
    <property type="evidence" value="ECO:0007669"/>
    <property type="project" value="TreeGrafter"/>
</dbReference>
<keyword evidence="20" id="KW-1185">Reference proteome</keyword>
<gene>
    <name evidence="19" type="ORF">M407DRAFT_22345</name>
</gene>
<reference evidence="20" key="2">
    <citation type="submission" date="2015-01" db="EMBL/GenBank/DDBJ databases">
        <title>Evolutionary Origins and Diversification of the Mycorrhizal Mutualists.</title>
        <authorList>
            <consortium name="DOE Joint Genome Institute"/>
            <consortium name="Mycorrhizal Genomics Consortium"/>
            <person name="Kohler A."/>
            <person name="Kuo A."/>
            <person name="Nagy L.G."/>
            <person name="Floudas D."/>
            <person name="Copeland A."/>
            <person name="Barry K.W."/>
            <person name="Cichocki N."/>
            <person name="Veneault-Fourrey C."/>
            <person name="LaButti K."/>
            <person name="Lindquist E.A."/>
            <person name="Lipzen A."/>
            <person name="Lundell T."/>
            <person name="Morin E."/>
            <person name="Murat C."/>
            <person name="Riley R."/>
            <person name="Ohm R."/>
            <person name="Sun H."/>
            <person name="Tunlid A."/>
            <person name="Henrissat B."/>
            <person name="Grigoriev I.V."/>
            <person name="Hibbett D.S."/>
            <person name="Martin F."/>
        </authorList>
    </citation>
    <scope>NUCLEOTIDE SEQUENCE [LARGE SCALE GENOMIC DNA]</scope>
    <source>
        <strain evidence="20">MUT 4182</strain>
    </source>
</reference>
<evidence type="ECO:0000256" key="2">
    <source>
        <dbReference type="ARBA" id="ARBA00001933"/>
    </source>
</evidence>
<evidence type="ECO:0000256" key="14">
    <source>
        <dbReference type="ARBA" id="ARBA00070760"/>
    </source>
</evidence>
<reference evidence="19 20" key="1">
    <citation type="submission" date="2014-04" db="EMBL/GenBank/DDBJ databases">
        <authorList>
            <consortium name="DOE Joint Genome Institute"/>
            <person name="Kuo A."/>
            <person name="Girlanda M."/>
            <person name="Perotto S."/>
            <person name="Kohler A."/>
            <person name="Nagy L.G."/>
            <person name="Floudas D."/>
            <person name="Copeland A."/>
            <person name="Barry K.W."/>
            <person name="Cichocki N."/>
            <person name="Veneault-Fourrey C."/>
            <person name="LaButti K."/>
            <person name="Lindquist E.A."/>
            <person name="Lipzen A."/>
            <person name="Lundell T."/>
            <person name="Morin E."/>
            <person name="Murat C."/>
            <person name="Sun H."/>
            <person name="Tunlid A."/>
            <person name="Henrissat B."/>
            <person name="Grigoriev I.V."/>
            <person name="Hibbett D.S."/>
            <person name="Martin F."/>
            <person name="Nordberg H.P."/>
            <person name="Cantor M.N."/>
            <person name="Hua S.X."/>
        </authorList>
    </citation>
    <scope>NUCLEOTIDE SEQUENCE [LARGE SCALE GENOMIC DNA]</scope>
    <source>
        <strain evidence="19 20">MUT 4182</strain>
    </source>
</reference>
<evidence type="ECO:0000256" key="4">
    <source>
        <dbReference type="ARBA" id="ARBA00001946"/>
    </source>
</evidence>
<keyword evidence="8" id="KW-0456">Lyase</keyword>
<evidence type="ECO:0000256" key="9">
    <source>
        <dbReference type="ARBA" id="ARBA00031418"/>
    </source>
</evidence>
<evidence type="ECO:0000256" key="3">
    <source>
        <dbReference type="ARBA" id="ARBA00001936"/>
    </source>
</evidence>
<dbReference type="GO" id="GO:0030378">
    <property type="term" value="F:serine racemase activity"/>
    <property type="evidence" value="ECO:0007669"/>
    <property type="project" value="UniProtKB-EC"/>
</dbReference>
<dbReference type="GO" id="GO:0030170">
    <property type="term" value="F:pyridoxal phosphate binding"/>
    <property type="evidence" value="ECO:0007669"/>
    <property type="project" value="InterPro"/>
</dbReference>
<organism evidence="19 20">
    <name type="scientific">Tulasnella calospora MUT 4182</name>
    <dbReference type="NCBI Taxonomy" id="1051891"/>
    <lineage>
        <taxon>Eukaryota</taxon>
        <taxon>Fungi</taxon>
        <taxon>Dikarya</taxon>
        <taxon>Basidiomycota</taxon>
        <taxon>Agaricomycotina</taxon>
        <taxon>Agaricomycetes</taxon>
        <taxon>Cantharellales</taxon>
        <taxon>Tulasnellaceae</taxon>
        <taxon>Tulasnella</taxon>
    </lineage>
</organism>
<evidence type="ECO:0000256" key="10">
    <source>
        <dbReference type="ARBA" id="ARBA00050422"/>
    </source>
</evidence>
<keyword evidence="7" id="KW-0663">Pyridoxal phosphate</keyword>
<evidence type="ECO:0000256" key="8">
    <source>
        <dbReference type="ARBA" id="ARBA00023239"/>
    </source>
</evidence>
<dbReference type="PANTHER" id="PTHR43050:SF1">
    <property type="entry name" value="SERINE RACEMASE"/>
    <property type="match status" value="1"/>
</dbReference>
<dbReference type="Gene3D" id="3.40.50.1100">
    <property type="match status" value="2"/>
</dbReference>
<feature type="domain" description="Tryptophan synthase beta chain-like PALP" evidence="18">
    <location>
        <begin position="21"/>
        <end position="309"/>
    </location>
</feature>
<comment type="cofactor">
    <cofactor evidence="2">
        <name>pyridoxal 5'-phosphate</name>
        <dbReference type="ChEBI" id="CHEBI:597326"/>
    </cofactor>
</comment>
<protein>
    <recommendedName>
        <fullName evidence="14">Serine racemase</fullName>
        <ecNumber evidence="13">5.1.1.18</ecNumber>
    </recommendedName>
    <alternativeName>
        <fullName evidence="15">D-serine ammonia-lyase</fullName>
    </alternativeName>
    <alternativeName>
        <fullName evidence="17">D-serine dehydratase</fullName>
    </alternativeName>
    <alternativeName>
        <fullName evidence="16">L-serine ammonia-lyase</fullName>
    </alternativeName>
    <alternativeName>
        <fullName evidence="9">L-serine dehydratase</fullName>
    </alternativeName>
</protein>
<evidence type="ECO:0000259" key="18">
    <source>
        <dbReference type="Pfam" id="PF00291"/>
    </source>
</evidence>
<dbReference type="InterPro" id="IPR000634">
    <property type="entry name" value="Ser/Thr_deHydtase_PyrdxlP-BS"/>
</dbReference>
<keyword evidence="6" id="KW-0460">Magnesium</keyword>
<dbReference type="EMBL" id="KN822994">
    <property type="protein sequence ID" value="KIO28449.1"/>
    <property type="molecule type" value="Genomic_DNA"/>
</dbReference>
<evidence type="ECO:0000256" key="5">
    <source>
        <dbReference type="ARBA" id="ARBA00010869"/>
    </source>
</evidence>
<evidence type="ECO:0000256" key="12">
    <source>
        <dbReference type="ARBA" id="ARBA00056426"/>
    </source>
</evidence>
<comment type="cofactor">
    <cofactor evidence="1">
        <name>Ca(2+)</name>
        <dbReference type="ChEBI" id="CHEBI:29108"/>
    </cofactor>
</comment>
<dbReference type="PANTHER" id="PTHR43050">
    <property type="entry name" value="SERINE / THREONINE RACEMASE FAMILY MEMBER"/>
    <property type="match status" value="1"/>
</dbReference>
<evidence type="ECO:0000256" key="17">
    <source>
        <dbReference type="ARBA" id="ARBA00081761"/>
    </source>
</evidence>
<comment type="cofactor">
    <cofactor evidence="3">
        <name>Mn(2+)</name>
        <dbReference type="ChEBI" id="CHEBI:29035"/>
    </cofactor>
</comment>
<dbReference type="CDD" id="cd01562">
    <property type="entry name" value="Thr-dehyd"/>
    <property type="match status" value="1"/>
</dbReference>
<evidence type="ECO:0000313" key="20">
    <source>
        <dbReference type="Proteomes" id="UP000054248"/>
    </source>
</evidence>
<evidence type="ECO:0000256" key="11">
    <source>
        <dbReference type="ARBA" id="ARBA00051769"/>
    </source>
</evidence>
<dbReference type="OrthoDB" id="271064at2759"/>